<gene>
    <name evidence="3" type="ORF">AURANDRAFT_18090</name>
</gene>
<dbReference type="AlphaFoldDB" id="F0YRT2"/>
<feature type="non-terminal residue" evidence="3">
    <location>
        <position position="58"/>
    </location>
</feature>
<dbReference type="PROSITE" id="PS00018">
    <property type="entry name" value="EF_HAND_1"/>
    <property type="match status" value="1"/>
</dbReference>
<protein>
    <recommendedName>
        <fullName evidence="2">EF-hand domain-containing protein</fullName>
    </recommendedName>
</protein>
<dbReference type="Gene3D" id="1.10.238.10">
    <property type="entry name" value="EF-hand"/>
    <property type="match status" value="1"/>
</dbReference>
<dbReference type="EMBL" id="GL833741">
    <property type="protein sequence ID" value="EGB02177.1"/>
    <property type="molecule type" value="Genomic_DNA"/>
</dbReference>
<evidence type="ECO:0000259" key="2">
    <source>
        <dbReference type="PROSITE" id="PS50222"/>
    </source>
</evidence>
<dbReference type="KEGG" id="aaf:AURANDRAFT_18090"/>
<dbReference type="OrthoDB" id="191686at2759"/>
<reference evidence="3 4" key="1">
    <citation type="journal article" date="2011" name="Proc. Natl. Acad. Sci. U.S.A.">
        <title>Niche of harmful alga Aureococcus anophagefferens revealed through ecogenomics.</title>
        <authorList>
            <person name="Gobler C.J."/>
            <person name="Berry D.L."/>
            <person name="Dyhrman S.T."/>
            <person name="Wilhelm S.W."/>
            <person name="Salamov A."/>
            <person name="Lobanov A.V."/>
            <person name="Zhang Y."/>
            <person name="Collier J.L."/>
            <person name="Wurch L.L."/>
            <person name="Kustka A.B."/>
            <person name="Dill B.D."/>
            <person name="Shah M."/>
            <person name="VerBerkmoes N.C."/>
            <person name="Kuo A."/>
            <person name="Terry A."/>
            <person name="Pangilinan J."/>
            <person name="Lindquist E.A."/>
            <person name="Lucas S."/>
            <person name="Paulsen I.T."/>
            <person name="Hattenrath-Lehmann T.K."/>
            <person name="Talmage S.C."/>
            <person name="Walker E.A."/>
            <person name="Koch F."/>
            <person name="Burson A.M."/>
            <person name="Marcoval M.A."/>
            <person name="Tang Y.Z."/>
            <person name="Lecleir G.R."/>
            <person name="Coyne K.J."/>
            <person name="Berg G.M."/>
            <person name="Bertrand E.M."/>
            <person name="Saito M.A."/>
            <person name="Gladyshev V.N."/>
            <person name="Grigoriev I.V."/>
        </authorList>
    </citation>
    <scope>NUCLEOTIDE SEQUENCE [LARGE SCALE GENOMIC DNA]</scope>
    <source>
        <strain evidence="4">CCMP 1984</strain>
    </source>
</reference>
<keyword evidence="1" id="KW-0106">Calcium</keyword>
<dbReference type="SUPFAM" id="SSF47473">
    <property type="entry name" value="EF-hand"/>
    <property type="match status" value="1"/>
</dbReference>
<dbReference type="InterPro" id="IPR002048">
    <property type="entry name" value="EF_hand_dom"/>
</dbReference>
<accession>F0YRT2</accession>
<evidence type="ECO:0000256" key="1">
    <source>
        <dbReference type="ARBA" id="ARBA00022837"/>
    </source>
</evidence>
<proteinExistence type="predicted"/>
<feature type="non-terminal residue" evidence="3">
    <location>
        <position position="1"/>
    </location>
</feature>
<keyword evidence="4" id="KW-1185">Reference proteome</keyword>
<dbReference type="GO" id="GO:0005509">
    <property type="term" value="F:calcium ion binding"/>
    <property type="evidence" value="ECO:0007669"/>
    <property type="project" value="InterPro"/>
</dbReference>
<dbReference type="RefSeq" id="XP_009043123.1">
    <property type="nucleotide sequence ID" value="XM_009044875.1"/>
</dbReference>
<name>F0YRT2_AURAN</name>
<dbReference type="InterPro" id="IPR011992">
    <property type="entry name" value="EF-hand-dom_pair"/>
</dbReference>
<dbReference type="InParanoid" id="F0YRT2"/>
<dbReference type="GeneID" id="20218947"/>
<evidence type="ECO:0000313" key="4">
    <source>
        <dbReference type="Proteomes" id="UP000002729"/>
    </source>
</evidence>
<dbReference type="InterPro" id="IPR018247">
    <property type="entry name" value="EF_Hand_1_Ca_BS"/>
</dbReference>
<dbReference type="PROSITE" id="PS50222">
    <property type="entry name" value="EF_HAND_2"/>
    <property type="match status" value="1"/>
</dbReference>
<feature type="domain" description="EF-hand" evidence="2">
    <location>
        <begin position="31"/>
        <end position="58"/>
    </location>
</feature>
<sequence length="58" mass="6995">LRRLYAYFRRADKDDSDWISVLEFLMFFDVERSVFAVKAFTSMDADGDQRIDFSEFVR</sequence>
<evidence type="ECO:0000313" key="3">
    <source>
        <dbReference type="EMBL" id="EGB02177.1"/>
    </source>
</evidence>
<organism evidence="4">
    <name type="scientific">Aureococcus anophagefferens</name>
    <name type="common">Harmful bloom alga</name>
    <dbReference type="NCBI Taxonomy" id="44056"/>
    <lineage>
        <taxon>Eukaryota</taxon>
        <taxon>Sar</taxon>
        <taxon>Stramenopiles</taxon>
        <taxon>Ochrophyta</taxon>
        <taxon>Pelagophyceae</taxon>
        <taxon>Pelagomonadales</taxon>
        <taxon>Pelagomonadaceae</taxon>
        <taxon>Aureococcus</taxon>
    </lineage>
</organism>
<dbReference type="Proteomes" id="UP000002729">
    <property type="component" value="Unassembled WGS sequence"/>
</dbReference>